<dbReference type="GO" id="GO:0008270">
    <property type="term" value="F:zinc ion binding"/>
    <property type="evidence" value="ECO:0007669"/>
    <property type="project" value="UniProtKB-KW"/>
</dbReference>
<dbReference type="InParanoid" id="B0DAA8"/>
<evidence type="ECO:0000313" key="7">
    <source>
        <dbReference type="Proteomes" id="UP000001194"/>
    </source>
</evidence>
<evidence type="ECO:0000256" key="4">
    <source>
        <dbReference type="PROSITE-ProRule" id="PRU00134"/>
    </source>
</evidence>
<evidence type="ECO:0000256" key="3">
    <source>
        <dbReference type="ARBA" id="ARBA00022833"/>
    </source>
</evidence>
<name>B0DAA8_LACBS</name>
<feature type="domain" description="MYND-type" evidence="5">
    <location>
        <begin position="69"/>
        <end position="109"/>
    </location>
</feature>
<dbReference type="OrthoDB" id="432970at2759"/>
<evidence type="ECO:0000259" key="5">
    <source>
        <dbReference type="PROSITE" id="PS50865"/>
    </source>
</evidence>
<gene>
    <name evidence="6" type="ORF">LACBIDRAFT_297225</name>
</gene>
<accession>B0DAA8</accession>
<dbReference type="Pfam" id="PF01753">
    <property type="entry name" value="zf-MYND"/>
    <property type="match status" value="1"/>
</dbReference>
<keyword evidence="1" id="KW-0479">Metal-binding</keyword>
<reference evidence="6 7" key="1">
    <citation type="journal article" date="2008" name="Nature">
        <title>The genome of Laccaria bicolor provides insights into mycorrhizal symbiosis.</title>
        <authorList>
            <person name="Martin F."/>
            <person name="Aerts A."/>
            <person name="Ahren D."/>
            <person name="Brun A."/>
            <person name="Danchin E.G.J."/>
            <person name="Duchaussoy F."/>
            <person name="Gibon J."/>
            <person name="Kohler A."/>
            <person name="Lindquist E."/>
            <person name="Pereda V."/>
            <person name="Salamov A."/>
            <person name="Shapiro H.J."/>
            <person name="Wuyts J."/>
            <person name="Blaudez D."/>
            <person name="Buee M."/>
            <person name="Brokstein P."/>
            <person name="Canbaeck B."/>
            <person name="Cohen D."/>
            <person name="Courty P.E."/>
            <person name="Coutinho P.M."/>
            <person name="Delaruelle C."/>
            <person name="Detter J.C."/>
            <person name="Deveau A."/>
            <person name="DiFazio S."/>
            <person name="Duplessis S."/>
            <person name="Fraissinet-Tachet L."/>
            <person name="Lucic E."/>
            <person name="Frey-Klett P."/>
            <person name="Fourrey C."/>
            <person name="Feussner I."/>
            <person name="Gay G."/>
            <person name="Grimwood J."/>
            <person name="Hoegger P.J."/>
            <person name="Jain P."/>
            <person name="Kilaru S."/>
            <person name="Labbe J."/>
            <person name="Lin Y.C."/>
            <person name="Legue V."/>
            <person name="Le Tacon F."/>
            <person name="Marmeisse R."/>
            <person name="Melayah D."/>
            <person name="Montanini B."/>
            <person name="Muratet M."/>
            <person name="Nehls U."/>
            <person name="Niculita-Hirzel H."/>
            <person name="Oudot-Le Secq M.P."/>
            <person name="Peter M."/>
            <person name="Quesneville H."/>
            <person name="Rajashekar B."/>
            <person name="Reich M."/>
            <person name="Rouhier N."/>
            <person name="Schmutz J."/>
            <person name="Yin T."/>
            <person name="Chalot M."/>
            <person name="Henrissat B."/>
            <person name="Kuees U."/>
            <person name="Lucas S."/>
            <person name="Van de Peer Y."/>
            <person name="Podila G.K."/>
            <person name="Polle A."/>
            <person name="Pukkila P.J."/>
            <person name="Richardson P.M."/>
            <person name="Rouze P."/>
            <person name="Sanders I.R."/>
            <person name="Stajich J.E."/>
            <person name="Tunlid A."/>
            <person name="Tuskan G."/>
            <person name="Grigoriev I.V."/>
        </authorList>
    </citation>
    <scope>NUCLEOTIDE SEQUENCE [LARGE SCALE GENOMIC DNA]</scope>
    <source>
        <strain evidence="7">S238N-H82 / ATCC MYA-4686</strain>
    </source>
</reference>
<dbReference type="InterPro" id="IPR002893">
    <property type="entry name" value="Znf_MYND"/>
</dbReference>
<dbReference type="PROSITE" id="PS50865">
    <property type="entry name" value="ZF_MYND_2"/>
    <property type="match status" value="1"/>
</dbReference>
<dbReference type="HOGENOM" id="CLU_106805_0_0_1"/>
<protein>
    <submittedName>
        <fullName evidence="6">Predicted protein</fullName>
    </submittedName>
</protein>
<evidence type="ECO:0000256" key="2">
    <source>
        <dbReference type="ARBA" id="ARBA00022771"/>
    </source>
</evidence>
<dbReference type="SUPFAM" id="SSF144232">
    <property type="entry name" value="HIT/MYND zinc finger-like"/>
    <property type="match status" value="1"/>
</dbReference>
<dbReference type="Proteomes" id="UP000001194">
    <property type="component" value="Unassembled WGS sequence"/>
</dbReference>
<evidence type="ECO:0000256" key="1">
    <source>
        <dbReference type="ARBA" id="ARBA00022723"/>
    </source>
</evidence>
<dbReference type="RefSeq" id="XP_001880721.1">
    <property type="nucleotide sequence ID" value="XM_001880686.1"/>
</dbReference>
<proteinExistence type="predicted"/>
<dbReference type="AlphaFoldDB" id="B0DAA8"/>
<dbReference type="GeneID" id="6076487"/>
<sequence length="261" mass="29994">MSSRLHRPFELYHVPDILIDICVAPLDCRWTIDKPLRATPSNVNLNVIVEFSPQRCFPMVHPAITPRTCEVCRKGEEEVTLQRCSTCKEHNYCSTACQRADWPTHKLTCKKPVVWYDKHRRCRDGNKHEGRLELITWSCPLEETGWGHVVENEAADFKRKFEVQYGGNEERFYKYWPQGFRWTCCGTDAGMDYGCDHHGSGTQPCTCDFCRMGSPLPERIYGEQSASRMGLALRRGPDRRSFNAGLAAMSATMRTMMGLEM</sequence>
<keyword evidence="2 4" id="KW-0863">Zinc-finger</keyword>
<dbReference type="EMBL" id="DS547101">
    <property type="protein sequence ID" value="EDR08496.1"/>
    <property type="molecule type" value="Genomic_DNA"/>
</dbReference>
<evidence type="ECO:0000313" key="6">
    <source>
        <dbReference type="EMBL" id="EDR08496.1"/>
    </source>
</evidence>
<keyword evidence="3" id="KW-0862">Zinc</keyword>
<organism evidence="7">
    <name type="scientific">Laccaria bicolor (strain S238N-H82 / ATCC MYA-4686)</name>
    <name type="common">Bicoloured deceiver</name>
    <name type="synonym">Laccaria laccata var. bicolor</name>
    <dbReference type="NCBI Taxonomy" id="486041"/>
    <lineage>
        <taxon>Eukaryota</taxon>
        <taxon>Fungi</taxon>
        <taxon>Dikarya</taxon>
        <taxon>Basidiomycota</taxon>
        <taxon>Agaricomycotina</taxon>
        <taxon>Agaricomycetes</taxon>
        <taxon>Agaricomycetidae</taxon>
        <taxon>Agaricales</taxon>
        <taxon>Agaricineae</taxon>
        <taxon>Hydnangiaceae</taxon>
        <taxon>Laccaria</taxon>
    </lineage>
</organism>
<keyword evidence="7" id="KW-1185">Reference proteome</keyword>
<dbReference type="Gene3D" id="6.10.140.2220">
    <property type="match status" value="1"/>
</dbReference>
<dbReference type="PROSITE" id="PS01360">
    <property type="entry name" value="ZF_MYND_1"/>
    <property type="match status" value="1"/>
</dbReference>
<dbReference type="KEGG" id="lbc:LACBIDRAFT_297225"/>